<accession>A0A3G5ALJ7</accession>
<organism evidence="2">
    <name type="scientific">Sylvanvirus sp</name>
    <dbReference type="NCBI Taxonomy" id="2487774"/>
    <lineage>
        <taxon>Viruses</taxon>
    </lineage>
</organism>
<sequence>MSFNPCVHPGFSTKFNVTESPKLSQCLMFPMDTWTRPITRYMGECVANNPNLCGRTTALLLATVDTLLSMFMVLMDLLWSGLCTCITFCCFWWFPDRSNAIDFRDAFCSNLGRCTFSICYGPIAAIKLWIDAFQENSCYKWLMGCLVFPCVWPFTWCLSVFSLCRCPKGTGKDMIDHIDNPGIVIQV</sequence>
<protein>
    <submittedName>
        <fullName evidence="2">Uncharacterized protein</fullName>
    </submittedName>
</protein>
<feature type="transmembrane region" description="Helical" evidence="1">
    <location>
        <begin position="106"/>
        <end position="129"/>
    </location>
</feature>
<evidence type="ECO:0000256" key="1">
    <source>
        <dbReference type="SAM" id="Phobius"/>
    </source>
</evidence>
<feature type="transmembrane region" description="Helical" evidence="1">
    <location>
        <begin position="67"/>
        <end position="94"/>
    </location>
</feature>
<name>A0A3G5ALJ7_9VIRU</name>
<gene>
    <name evidence="2" type="ORF">Sylvanvirus11_12</name>
</gene>
<reference evidence="2" key="1">
    <citation type="submission" date="2018-10" db="EMBL/GenBank/DDBJ databases">
        <title>Hidden diversity of soil giant viruses.</title>
        <authorList>
            <person name="Schulz F."/>
            <person name="Alteio L."/>
            <person name="Goudeau D."/>
            <person name="Ryan E.M."/>
            <person name="Malmstrom R.R."/>
            <person name="Blanchard J."/>
            <person name="Woyke T."/>
        </authorList>
    </citation>
    <scope>NUCLEOTIDE SEQUENCE</scope>
    <source>
        <strain evidence="2">SYV1</strain>
    </source>
</reference>
<dbReference type="EMBL" id="MK072517">
    <property type="protein sequence ID" value="AYV86849.1"/>
    <property type="molecule type" value="Genomic_DNA"/>
</dbReference>
<keyword evidence="1" id="KW-0472">Membrane</keyword>
<evidence type="ECO:0000313" key="2">
    <source>
        <dbReference type="EMBL" id="AYV86849.1"/>
    </source>
</evidence>
<keyword evidence="1" id="KW-1133">Transmembrane helix</keyword>
<proteinExistence type="predicted"/>
<keyword evidence="1" id="KW-0812">Transmembrane</keyword>
<feature type="transmembrane region" description="Helical" evidence="1">
    <location>
        <begin position="141"/>
        <end position="164"/>
    </location>
</feature>